<dbReference type="GO" id="GO:0071949">
    <property type="term" value="F:FAD binding"/>
    <property type="evidence" value="ECO:0007669"/>
    <property type="project" value="InterPro"/>
</dbReference>
<evidence type="ECO:0000256" key="7">
    <source>
        <dbReference type="ARBA" id="ARBA00022832"/>
    </source>
</evidence>
<evidence type="ECO:0000313" key="16">
    <source>
        <dbReference type="EMBL" id="KAK3086444.1"/>
    </source>
</evidence>
<protein>
    <recommendedName>
        <fullName evidence="18">Acyl-coenzyme A oxidase</fullName>
    </recommendedName>
</protein>
<dbReference type="SUPFAM" id="SSF47203">
    <property type="entry name" value="Acyl-CoA dehydrogenase C-terminal domain-like"/>
    <property type="match status" value="2"/>
</dbReference>
<dbReference type="InterPro" id="IPR029320">
    <property type="entry name" value="Acyl-CoA_ox_N"/>
</dbReference>
<keyword evidence="6" id="KW-0274">FAD</keyword>
<evidence type="ECO:0000259" key="14">
    <source>
        <dbReference type="Pfam" id="PF14749"/>
    </source>
</evidence>
<evidence type="ECO:0000256" key="9">
    <source>
        <dbReference type="ARBA" id="ARBA00023098"/>
    </source>
</evidence>
<feature type="compositionally biased region" description="Basic and acidic residues" evidence="11">
    <location>
        <begin position="588"/>
        <end position="606"/>
    </location>
</feature>
<keyword evidence="8" id="KW-0560">Oxidoreductase</keyword>
<feature type="signal peptide" evidence="12">
    <location>
        <begin position="1"/>
        <end position="20"/>
    </location>
</feature>
<dbReference type="InterPro" id="IPR014756">
    <property type="entry name" value="Ig_E-set"/>
</dbReference>
<keyword evidence="12" id="KW-0732">Signal</keyword>
<feature type="chain" id="PRO_5041647357" description="Acyl-coenzyme A oxidase" evidence="12">
    <location>
        <begin position="21"/>
        <end position="751"/>
    </location>
</feature>
<dbReference type="Gene3D" id="1.10.540.10">
    <property type="entry name" value="Acyl-CoA dehydrogenase/oxidase, N-terminal domain"/>
    <property type="match status" value="1"/>
</dbReference>
<evidence type="ECO:0000256" key="4">
    <source>
        <dbReference type="ARBA" id="ARBA00006288"/>
    </source>
</evidence>
<evidence type="ECO:0000256" key="1">
    <source>
        <dbReference type="ARBA" id="ARBA00001974"/>
    </source>
</evidence>
<reference evidence="16" key="1">
    <citation type="submission" date="2019-08" db="EMBL/GenBank/DDBJ databases">
        <title>The improved chromosome-level genome for the pearl oyster Pinctada fucata martensii using PacBio sequencing and Hi-C.</title>
        <authorList>
            <person name="Zheng Z."/>
        </authorList>
    </citation>
    <scope>NUCLEOTIDE SEQUENCE</scope>
    <source>
        <strain evidence="16">ZZ-2019</strain>
        <tissue evidence="16">Adductor muscle</tissue>
    </source>
</reference>
<keyword evidence="9" id="KW-0443">Lipid metabolism</keyword>
<evidence type="ECO:0000256" key="8">
    <source>
        <dbReference type="ARBA" id="ARBA00023002"/>
    </source>
</evidence>
<evidence type="ECO:0000313" key="17">
    <source>
        <dbReference type="Proteomes" id="UP001186944"/>
    </source>
</evidence>
<dbReference type="EMBL" id="VSWD01000012">
    <property type="protein sequence ID" value="KAK3086444.1"/>
    <property type="molecule type" value="Genomic_DNA"/>
</dbReference>
<accession>A0AA89BM95</accession>
<evidence type="ECO:0000256" key="5">
    <source>
        <dbReference type="ARBA" id="ARBA00022630"/>
    </source>
</evidence>
<dbReference type="GO" id="GO:0055088">
    <property type="term" value="P:lipid homeostasis"/>
    <property type="evidence" value="ECO:0007669"/>
    <property type="project" value="TreeGrafter"/>
</dbReference>
<dbReference type="FunFam" id="2.40.110.10:FF:000003">
    <property type="entry name" value="Acyl-coenzyme A oxidase"/>
    <property type="match status" value="1"/>
</dbReference>
<comment type="pathway">
    <text evidence="3">Lipid metabolism; peroxisomal fatty acid beta-oxidation.</text>
</comment>
<dbReference type="FunFam" id="1.20.140.10:FF:000005">
    <property type="entry name" value="Acyl-coenzyme A oxidase"/>
    <property type="match status" value="1"/>
</dbReference>
<comment type="similarity">
    <text evidence="4">Belongs to the acyl-CoA oxidase family.</text>
</comment>
<dbReference type="Pfam" id="PF02221">
    <property type="entry name" value="E1_DerP2_DerF2"/>
    <property type="match status" value="1"/>
</dbReference>
<evidence type="ECO:0000259" key="15">
    <source>
        <dbReference type="Pfam" id="PF22924"/>
    </source>
</evidence>
<dbReference type="AlphaFoldDB" id="A0AA89BM95"/>
<dbReference type="InterPro" id="IPR036250">
    <property type="entry name" value="AcylCo_DH-like_C"/>
</dbReference>
<dbReference type="GO" id="GO:0005777">
    <property type="term" value="C:peroxisome"/>
    <property type="evidence" value="ECO:0007669"/>
    <property type="project" value="UniProtKB-SubCell"/>
</dbReference>
<dbReference type="Gene3D" id="2.60.40.770">
    <property type="match status" value="1"/>
</dbReference>
<keyword evidence="10" id="KW-0576">Peroxisome</keyword>
<sequence>MSVTTFDLALLLHTAMFIPALERLATEQQKAKWMPLAKNFKILGTYGQTEMGHGTYIQGLETTATFDPKTDEFVLNTPSISAMKFWPGSLGRSCNYSIVLAILMINGQKYGMHPFLVPLRSLQDHKPLPGIRVGNVGAKMGRNGIDNGYLILDNIRIPRLNMLMKNAQVSSDGTFTSRGPNQANYATMVLARGKICGLCYNILSKGVTIGIRYAAVRRQSKIDPNERETKILDFQTQQYKLFPALAMAYAFMFTSRSVTRKYNEIFPEIQKGDMRRLPELHSLTAGLKAFCAQNLMGELEIIRQSCGGHGYLNAAGLGFALIDATPMVTGEGEITVLYLQVARVISDVAKQVQKDIGRNIPQHFAMNNHLVDLVRAAKAHCHYMVVREFTDSLEKLEASHRTMAVLRTLCCFYAVHGIVGQSGEFLQTGAMGINQLNWIKDLEISLLGEIRPDAVPLVDAFDFHNISLSSALGCNDGNAYERLFKSSENDPMNKQELVCILLYIMLVASNKENGVNHMEQQVDNNLERNPDGKYESSKTHSKILTIDKPWKIHSKKTPTKPFFTVIPLESKETELPQNLKPNGTQVPDTKEEETTVNHVEGSRNETNDDALSSSADKPGEGVNCGPPESKAHFEWTPAVIDPQGSVAIKFNMIAPVSFNKGIVSADLAVLGQDSAILSISMDLTCEDDIKKFVSFITCPLQKDLPLKFTYDETNLTRLPTGSFNITVKIKNEKNEDFLCVYFPVELKPEEP</sequence>
<feature type="domain" description="Acyl-CoA oxidase C-alpha1" evidence="15">
    <location>
        <begin position="185"/>
        <end position="345"/>
    </location>
</feature>
<gene>
    <name evidence="16" type="ORF">FSP39_018477</name>
</gene>
<dbReference type="InterPro" id="IPR003172">
    <property type="entry name" value="ML_dom"/>
</dbReference>
<keyword evidence="7" id="KW-0276">Fatty acid metabolism</keyword>
<dbReference type="Pfam" id="PF22924">
    <property type="entry name" value="ACOX_C_alpha1"/>
    <property type="match status" value="1"/>
</dbReference>
<feature type="domain" description="MD-2-related lipid-recognition" evidence="13">
    <location>
        <begin position="687"/>
        <end position="745"/>
    </location>
</feature>
<dbReference type="InterPro" id="IPR037069">
    <property type="entry name" value="AcylCoA_DH/ox_N_sf"/>
</dbReference>
<evidence type="ECO:0000256" key="11">
    <source>
        <dbReference type="SAM" id="MobiDB-lite"/>
    </source>
</evidence>
<dbReference type="Pfam" id="PF14749">
    <property type="entry name" value="Acyl-CoA_ox_N"/>
    <property type="match status" value="1"/>
</dbReference>
<dbReference type="PANTHER" id="PTHR10909">
    <property type="entry name" value="ELECTRON TRANSPORT OXIDOREDUCTASE"/>
    <property type="match status" value="1"/>
</dbReference>
<dbReference type="Gene3D" id="2.40.110.10">
    <property type="entry name" value="Butyryl-CoA Dehydrogenase, subunit A, domain 2"/>
    <property type="match status" value="1"/>
</dbReference>
<evidence type="ECO:0000256" key="6">
    <source>
        <dbReference type="ARBA" id="ARBA00022827"/>
    </source>
</evidence>
<evidence type="ECO:0000256" key="10">
    <source>
        <dbReference type="ARBA" id="ARBA00023140"/>
    </source>
</evidence>
<dbReference type="SUPFAM" id="SSF56645">
    <property type="entry name" value="Acyl-CoA dehydrogenase NM domain-like"/>
    <property type="match status" value="1"/>
</dbReference>
<dbReference type="InterPro" id="IPR055060">
    <property type="entry name" value="ACOX_C_alpha1"/>
</dbReference>
<comment type="subcellular location">
    <subcellularLocation>
        <location evidence="2">Peroxisome</location>
    </subcellularLocation>
</comment>
<dbReference type="GO" id="GO:0003997">
    <property type="term" value="F:acyl-CoA oxidase activity"/>
    <property type="evidence" value="ECO:0007669"/>
    <property type="project" value="InterPro"/>
</dbReference>
<dbReference type="InterPro" id="IPR046373">
    <property type="entry name" value="Acyl-CoA_Oxase/DH_mid-dom_sf"/>
</dbReference>
<dbReference type="GO" id="GO:0005504">
    <property type="term" value="F:fatty acid binding"/>
    <property type="evidence" value="ECO:0007669"/>
    <property type="project" value="TreeGrafter"/>
</dbReference>
<dbReference type="Gene3D" id="1.20.140.10">
    <property type="entry name" value="Butyryl-CoA Dehydrogenase, subunit A, domain 3"/>
    <property type="match status" value="1"/>
</dbReference>
<proteinExistence type="inferred from homology"/>
<evidence type="ECO:0000256" key="3">
    <source>
        <dbReference type="ARBA" id="ARBA00004846"/>
    </source>
</evidence>
<organism evidence="16 17">
    <name type="scientific">Pinctada imbricata</name>
    <name type="common">Atlantic pearl-oyster</name>
    <name type="synonym">Pinctada martensii</name>
    <dbReference type="NCBI Taxonomy" id="66713"/>
    <lineage>
        <taxon>Eukaryota</taxon>
        <taxon>Metazoa</taxon>
        <taxon>Spiralia</taxon>
        <taxon>Lophotrochozoa</taxon>
        <taxon>Mollusca</taxon>
        <taxon>Bivalvia</taxon>
        <taxon>Autobranchia</taxon>
        <taxon>Pteriomorphia</taxon>
        <taxon>Pterioida</taxon>
        <taxon>Pterioidea</taxon>
        <taxon>Pteriidae</taxon>
        <taxon>Pinctada</taxon>
    </lineage>
</organism>
<evidence type="ECO:0000259" key="13">
    <source>
        <dbReference type="Pfam" id="PF02221"/>
    </source>
</evidence>
<comment type="caution">
    <text evidence="16">The sequence shown here is derived from an EMBL/GenBank/DDBJ whole genome shotgun (WGS) entry which is preliminary data.</text>
</comment>
<feature type="domain" description="Acyl-coenzyme A oxidase N-terminal" evidence="14">
    <location>
        <begin position="8"/>
        <end position="43"/>
    </location>
</feature>
<name>A0AA89BM95_PINIB</name>
<evidence type="ECO:0000256" key="2">
    <source>
        <dbReference type="ARBA" id="ARBA00004275"/>
    </source>
</evidence>
<dbReference type="InterPro" id="IPR009100">
    <property type="entry name" value="AcylCoA_DH/oxidase_NM_dom_sf"/>
</dbReference>
<keyword evidence="17" id="KW-1185">Reference proteome</keyword>
<dbReference type="SUPFAM" id="SSF81296">
    <property type="entry name" value="E set domains"/>
    <property type="match status" value="1"/>
</dbReference>
<dbReference type="InterPro" id="IPR012258">
    <property type="entry name" value="Acyl-CoA_oxidase"/>
</dbReference>
<feature type="region of interest" description="Disordered" evidence="11">
    <location>
        <begin position="573"/>
        <end position="625"/>
    </location>
</feature>
<dbReference type="GO" id="GO:0033540">
    <property type="term" value="P:fatty acid beta-oxidation using acyl-CoA oxidase"/>
    <property type="evidence" value="ECO:0007669"/>
    <property type="project" value="TreeGrafter"/>
</dbReference>
<keyword evidence="5" id="KW-0285">Flavoprotein</keyword>
<feature type="compositionally biased region" description="Polar residues" evidence="11">
    <location>
        <begin position="575"/>
        <end position="587"/>
    </location>
</feature>
<comment type="cofactor">
    <cofactor evidence="1">
        <name>FAD</name>
        <dbReference type="ChEBI" id="CHEBI:57692"/>
    </cofactor>
</comment>
<dbReference type="PANTHER" id="PTHR10909:SF250">
    <property type="entry name" value="PEROXISOMAL ACYL-COENZYME A OXIDASE 1"/>
    <property type="match status" value="1"/>
</dbReference>
<dbReference type="Proteomes" id="UP001186944">
    <property type="component" value="Unassembled WGS sequence"/>
</dbReference>
<evidence type="ECO:0008006" key="18">
    <source>
        <dbReference type="Google" id="ProtNLM"/>
    </source>
</evidence>
<evidence type="ECO:0000256" key="12">
    <source>
        <dbReference type="SAM" id="SignalP"/>
    </source>
</evidence>